<keyword evidence="4" id="KW-0408">Iron</keyword>
<dbReference type="InterPro" id="IPR006638">
    <property type="entry name" value="Elp3/MiaA/NifB-like_rSAM"/>
</dbReference>
<evidence type="ECO:0000256" key="3">
    <source>
        <dbReference type="ARBA" id="ARBA00022723"/>
    </source>
</evidence>
<dbReference type="InterPro" id="IPR013785">
    <property type="entry name" value="Aldolase_TIM"/>
</dbReference>
<dbReference type="SFLD" id="SFLDS00029">
    <property type="entry name" value="Radical_SAM"/>
    <property type="match status" value="1"/>
</dbReference>
<dbReference type="InterPro" id="IPR051198">
    <property type="entry name" value="BchE-like"/>
</dbReference>
<dbReference type="RefSeq" id="WP_116688997.1">
    <property type="nucleotide sequence ID" value="NZ_CAWNYD010000014.1"/>
</dbReference>
<dbReference type="InterPro" id="IPR007197">
    <property type="entry name" value="rSAM"/>
</dbReference>
<comment type="caution">
    <text evidence="7">The sequence shown here is derived from an EMBL/GenBank/DDBJ whole genome shotgun (WGS) entry which is preliminary data.</text>
</comment>
<dbReference type="InterPro" id="IPR058240">
    <property type="entry name" value="rSAM_sf"/>
</dbReference>
<evidence type="ECO:0000313" key="7">
    <source>
        <dbReference type="EMBL" id="PVZ63913.1"/>
    </source>
</evidence>
<dbReference type="GO" id="GO:0003824">
    <property type="term" value="F:catalytic activity"/>
    <property type="evidence" value="ECO:0007669"/>
    <property type="project" value="InterPro"/>
</dbReference>
<reference evidence="7 8" key="1">
    <citation type="submission" date="2018-04" db="EMBL/GenBank/DDBJ databases">
        <title>Thalassorhabdus spongiae gen. nov., sp. nov., isolated from a marine sponge in South-West Iceland.</title>
        <authorList>
            <person name="Knobloch S."/>
            <person name="Daussin A."/>
            <person name="Johannsson R."/>
            <person name="Marteinsson V.T."/>
        </authorList>
    </citation>
    <scope>NUCLEOTIDE SEQUENCE [LARGE SCALE GENOMIC DNA]</scope>
    <source>
        <strain evidence="7 8">Hp12</strain>
    </source>
</reference>
<dbReference type="GO" id="GO:0051536">
    <property type="term" value="F:iron-sulfur cluster binding"/>
    <property type="evidence" value="ECO:0007669"/>
    <property type="project" value="UniProtKB-KW"/>
</dbReference>
<gene>
    <name evidence="7" type="ORF">DC094_20545</name>
</gene>
<sequence length="297" mass="33576">MMPHYIEPVFRPPSEWKSLILQVTNGCSYNQCTFCDMYTQPQKKFRPKSQADIDQELIALAPQADQISRVFLADGDAMTLSFRRLKEILQAIHRYLPNVNRVSSYCLPRNLLNKTTEQLSELRALGLTLAYVGCESGDDLVLQGIEKGETFDSSLQALSKLKAAGIKSSVMILNGLGGTAYWQQHAINSAKLMNLAQPEYLSTLVVSFPMGEQRFKQGYLDAGHQAFEMPGQQILFKEMQLLLQNLELKRTIFRSDHASNYLVLKGTLGKDKTKLLEQVDQAINGQINLREEWQRGL</sequence>
<organism evidence="7 8">
    <name type="scientific">Pelagibaculum spongiae</name>
    <dbReference type="NCBI Taxonomy" id="2080658"/>
    <lineage>
        <taxon>Bacteria</taxon>
        <taxon>Pseudomonadati</taxon>
        <taxon>Pseudomonadota</taxon>
        <taxon>Gammaproteobacteria</taxon>
        <taxon>Oceanospirillales</taxon>
        <taxon>Pelagibaculum</taxon>
    </lineage>
</organism>
<dbReference type="GO" id="GO:0046872">
    <property type="term" value="F:metal ion binding"/>
    <property type="evidence" value="ECO:0007669"/>
    <property type="project" value="UniProtKB-KW"/>
</dbReference>
<dbReference type="AlphaFoldDB" id="A0A2V1GVH7"/>
<feature type="domain" description="Radical SAM core" evidence="6">
    <location>
        <begin position="11"/>
        <end position="247"/>
    </location>
</feature>
<dbReference type="PANTHER" id="PTHR43409">
    <property type="entry name" value="ANAEROBIC MAGNESIUM-PROTOPORPHYRIN IX MONOMETHYL ESTER CYCLASE-RELATED"/>
    <property type="match status" value="1"/>
</dbReference>
<dbReference type="SFLD" id="SFLDG01082">
    <property type="entry name" value="B12-binding_domain_containing"/>
    <property type="match status" value="1"/>
</dbReference>
<dbReference type="PANTHER" id="PTHR43409:SF4">
    <property type="entry name" value="RADICAL SAM SUPERFAMILY PROTEIN"/>
    <property type="match status" value="1"/>
</dbReference>
<keyword evidence="8" id="KW-1185">Reference proteome</keyword>
<dbReference type="EMBL" id="QDDL01000014">
    <property type="protein sequence ID" value="PVZ63913.1"/>
    <property type="molecule type" value="Genomic_DNA"/>
</dbReference>
<keyword evidence="5" id="KW-0411">Iron-sulfur</keyword>
<dbReference type="Proteomes" id="UP000244906">
    <property type="component" value="Unassembled WGS sequence"/>
</dbReference>
<dbReference type="OrthoDB" id="9777636at2"/>
<evidence type="ECO:0000256" key="4">
    <source>
        <dbReference type="ARBA" id="ARBA00023004"/>
    </source>
</evidence>
<dbReference type="Pfam" id="PF04055">
    <property type="entry name" value="Radical_SAM"/>
    <property type="match status" value="1"/>
</dbReference>
<evidence type="ECO:0000256" key="2">
    <source>
        <dbReference type="ARBA" id="ARBA00022691"/>
    </source>
</evidence>
<evidence type="ECO:0000313" key="8">
    <source>
        <dbReference type="Proteomes" id="UP000244906"/>
    </source>
</evidence>
<evidence type="ECO:0000256" key="1">
    <source>
        <dbReference type="ARBA" id="ARBA00001966"/>
    </source>
</evidence>
<protein>
    <submittedName>
        <fullName evidence="7">Radical SAM protein</fullName>
    </submittedName>
</protein>
<dbReference type="SMART" id="SM00729">
    <property type="entry name" value="Elp3"/>
    <property type="match status" value="1"/>
</dbReference>
<dbReference type="Gene3D" id="3.20.20.70">
    <property type="entry name" value="Aldolase class I"/>
    <property type="match status" value="1"/>
</dbReference>
<accession>A0A2V1GVH7</accession>
<evidence type="ECO:0000259" key="6">
    <source>
        <dbReference type="PROSITE" id="PS51918"/>
    </source>
</evidence>
<evidence type="ECO:0000256" key="5">
    <source>
        <dbReference type="ARBA" id="ARBA00023014"/>
    </source>
</evidence>
<name>A0A2V1GVH7_9GAMM</name>
<dbReference type="SFLD" id="SFLDG01095">
    <property type="entry name" value="Uncharacterised_Radical_SAM_Su"/>
    <property type="match status" value="1"/>
</dbReference>
<keyword evidence="2" id="KW-0949">S-adenosyl-L-methionine</keyword>
<dbReference type="PROSITE" id="PS51918">
    <property type="entry name" value="RADICAL_SAM"/>
    <property type="match status" value="1"/>
</dbReference>
<dbReference type="SUPFAM" id="SSF102114">
    <property type="entry name" value="Radical SAM enzymes"/>
    <property type="match status" value="1"/>
</dbReference>
<proteinExistence type="predicted"/>
<comment type="cofactor">
    <cofactor evidence="1">
        <name>[4Fe-4S] cluster</name>
        <dbReference type="ChEBI" id="CHEBI:49883"/>
    </cofactor>
</comment>
<keyword evidence="3" id="KW-0479">Metal-binding</keyword>